<evidence type="ECO:0000313" key="3">
    <source>
        <dbReference type="EMBL" id="VEL25157.1"/>
    </source>
</evidence>
<dbReference type="InterPro" id="IPR045151">
    <property type="entry name" value="DCAF8"/>
</dbReference>
<dbReference type="Proteomes" id="UP000784294">
    <property type="component" value="Unassembled WGS sequence"/>
</dbReference>
<dbReference type="SMART" id="SM00320">
    <property type="entry name" value="WD40"/>
    <property type="match status" value="3"/>
</dbReference>
<evidence type="ECO:0000256" key="1">
    <source>
        <dbReference type="ARBA" id="ARBA00022574"/>
    </source>
</evidence>
<dbReference type="AlphaFoldDB" id="A0A3S5ABX6"/>
<name>A0A3S5ABX6_9PLAT</name>
<dbReference type="EMBL" id="CAAALY010072022">
    <property type="protein sequence ID" value="VEL25157.1"/>
    <property type="molecule type" value="Genomic_DNA"/>
</dbReference>
<dbReference type="InterPro" id="IPR036322">
    <property type="entry name" value="WD40_repeat_dom_sf"/>
</dbReference>
<dbReference type="GO" id="GO:0045944">
    <property type="term" value="P:positive regulation of transcription by RNA polymerase II"/>
    <property type="evidence" value="ECO:0007669"/>
    <property type="project" value="TreeGrafter"/>
</dbReference>
<dbReference type="PANTHER" id="PTHR15574">
    <property type="entry name" value="WD REPEAT DOMAIN-CONTAINING FAMILY"/>
    <property type="match status" value="1"/>
</dbReference>
<evidence type="ECO:0000313" key="4">
    <source>
        <dbReference type="Proteomes" id="UP000784294"/>
    </source>
</evidence>
<keyword evidence="4" id="KW-1185">Reference proteome</keyword>
<comment type="caution">
    <text evidence="3">The sequence shown here is derived from an EMBL/GenBank/DDBJ whole genome shotgun (WGS) entry which is preliminary data.</text>
</comment>
<dbReference type="GO" id="GO:0005737">
    <property type="term" value="C:cytoplasm"/>
    <property type="evidence" value="ECO:0007669"/>
    <property type="project" value="TreeGrafter"/>
</dbReference>
<dbReference type="SUPFAM" id="SSF50978">
    <property type="entry name" value="WD40 repeat-like"/>
    <property type="match status" value="1"/>
</dbReference>
<gene>
    <name evidence="3" type="ORF">PXEA_LOCUS18597</name>
</gene>
<proteinExistence type="predicted"/>
<protein>
    <submittedName>
        <fullName evidence="3">Uncharacterized protein</fullName>
    </submittedName>
</protein>
<dbReference type="Pfam" id="PF00400">
    <property type="entry name" value="WD40"/>
    <property type="match status" value="1"/>
</dbReference>
<feature type="non-terminal residue" evidence="3">
    <location>
        <position position="1"/>
    </location>
</feature>
<keyword evidence="2" id="KW-0677">Repeat</keyword>
<keyword evidence="1" id="KW-0853">WD repeat</keyword>
<dbReference type="GO" id="GO:0080008">
    <property type="term" value="C:Cul4-RING E3 ubiquitin ligase complex"/>
    <property type="evidence" value="ECO:0007669"/>
    <property type="project" value="TreeGrafter"/>
</dbReference>
<dbReference type="Gene3D" id="2.130.10.10">
    <property type="entry name" value="YVTN repeat-like/Quinoprotein amine dehydrogenase"/>
    <property type="match status" value="1"/>
</dbReference>
<dbReference type="InterPro" id="IPR015943">
    <property type="entry name" value="WD40/YVTN_repeat-like_dom_sf"/>
</dbReference>
<sequence length="243" mass="27300">IYAYIHNCKHTAKGGVSDVLLYVNTVCWDDSGTLLLSGSDDRKIVVTNVFSETRPESYSQRLVPESNIFTSKFLKCSNTCEIVTGFKCGCVVLSSAEPKSEQISTHCPLFCHKLAVYNVIPLPDFPFCFLSISHDRSVNLYDIRIPHYFGRNSQLCNRSCYAGRFGGHSSSCIVQRLGFMLPVTAGDIHPTKLSTCIALASVDGFVRLFDLRNLVKPSKEFITIRFNSFAVLFKYVFLQFIIF</sequence>
<reference evidence="3" key="1">
    <citation type="submission" date="2018-11" db="EMBL/GenBank/DDBJ databases">
        <authorList>
            <consortium name="Pathogen Informatics"/>
        </authorList>
    </citation>
    <scope>NUCLEOTIDE SEQUENCE</scope>
</reference>
<evidence type="ECO:0000256" key="2">
    <source>
        <dbReference type="ARBA" id="ARBA00022737"/>
    </source>
</evidence>
<dbReference type="PANTHER" id="PTHR15574:SF39">
    <property type="entry name" value="DDB1- AND CUL4-ASSOCIATED FACTOR 6"/>
    <property type="match status" value="1"/>
</dbReference>
<dbReference type="OrthoDB" id="4869960at2759"/>
<accession>A0A3S5ABX6</accession>
<dbReference type="InterPro" id="IPR001680">
    <property type="entry name" value="WD40_rpt"/>
</dbReference>
<organism evidence="3 4">
    <name type="scientific">Protopolystoma xenopodis</name>
    <dbReference type="NCBI Taxonomy" id="117903"/>
    <lineage>
        <taxon>Eukaryota</taxon>
        <taxon>Metazoa</taxon>
        <taxon>Spiralia</taxon>
        <taxon>Lophotrochozoa</taxon>
        <taxon>Platyhelminthes</taxon>
        <taxon>Monogenea</taxon>
        <taxon>Polyopisthocotylea</taxon>
        <taxon>Polystomatidea</taxon>
        <taxon>Polystomatidae</taxon>
        <taxon>Protopolystoma</taxon>
    </lineage>
</organism>